<comment type="caution">
    <text evidence="2">The sequence shown here is derived from an EMBL/GenBank/DDBJ whole genome shotgun (WGS) entry which is preliminary data.</text>
</comment>
<gene>
    <name evidence="2" type="ORF">Q9S71_03855</name>
</gene>
<name>A0ABU3G809_9MICO</name>
<dbReference type="InterPro" id="IPR023485">
    <property type="entry name" value="Ptyr_pPase"/>
</dbReference>
<dbReference type="Proteomes" id="UP001251849">
    <property type="component" value="Unassembled WGS sequence"/>
</dbReference>
<protein>
    <recommendedName>
        <fullName evidence="1">Phosphotyrosine protein phosphatase I domain-containing protein</fullName>
    </recommendedName>
</protein>
<organism evidence="2 3">
    <name type="scientific">Microbacterium gawkjiense</name>
    <dbReference type="NCBI Taxonomy" id="3067309"/>
    <lineage>
        <taxon>Bacteria</taxon>
        <taxon>Bacillati</taxon>
        <taxon>Actinomycetota</taxon>
        <taxon>Actinomycetes</taxon>
        <taxon>Micrococcales</taxon>
        <taxon>Microbacteriaceae</taxon>
        <taxon>Microbacterium</taxon>
    </lineage>
</organism>
<feature type="domain" description="Phosphotyrosine protein phosphatase I" evidence="1">
    <location>
        <begin position="5"/>
        <end position="115"/>
    </location>
</feature>
<dbReference type="Pfam" id="PF01451">
    <property type="entry name" value="LMWPc"/>
    <property type="match status" value="1"/>
</dbReference>
<sequence length="220" mass="24474">MTDGVLFLCHANVCRSRLMEHEFRAAERATGSERWSAVSAGVAAVAGRPVCDEVQALISPAGDDDAPLAVDRGAVLLDRDLLQSASLVITATRAERADVALLIPAMRSRTFTLREAVILAQLEPVVAPPGRGRDGDELLTAFAESLDQRRGSVRSEDRRSRVRWFHRRDHSDDLDIPDAHHRRPRDHRRVLQTVQTETTALHEHLRAFGGRSERRGARAR</sequence>
<dbReference type="Gene3D" id="3.40.50.2300">
    <property type="match status" value="1"/>
</dbReference>
<evidence type="ECO:0000259" key="1">
    <source>
        <dbReference type="Pfam" id="PF01451"/>
    </source>
</evidence>
<evidence type="ECO:0000313" key="2">
    <source>
        <dbReference type="EMBL" id="MDT3315949.1"/>
    </source>
</evidence>
<dbReference type="InterPro" id="IPR036196">
    <property type="entry name" value="Ptyr_pPase_sf"/>
</dbReference>
<dbReference type="EMBL" id="JAUZVV010000001">
    <property type="protein sequence ID" value="MDT3315949.1"/>
    <property type="molecule type" value="Genomic_DNA"/>
</dbReference>
<proteinExistence type="predicted"/>
<keyword evidence="3" id="KW-1185">Reference proteome</keyword>
<dbReference type="SUPFAM" id="SSF52788">
    <property type="entry name" value="Phosphotyrosine protein phosphatases I"/>
    <property type="match status" value="1"/>
</dbReference>
<reference evidence="2 3" key="1">
    <citation type="submission" date="2023-08" db="EMBL/GenBank/DDBJ databases">
        <title>Microbacterium aquilitoris sp. nov. and Microbacterium gwkjibeachense sp. nov., isolated from beach.</title>
        <authorList>
            <person name="Lee S.D."/>
            <person name="Yang H."/>
            <person name="Kim I."/>
        </authorList>
    </citation>
    <scope>NUCLEOTIDE SEQUENCE [LARGE SCALE GENOMIC DNA]</scope>
    <source>
        <strain evidence="2 3">KSW4-11</strain>
    </source>
</reference>
<dbReference type="RefSeq" id="WP_311860618.1">
    <property type="nucleotide sequence ID" value="NZ_JAUZVV010000001.1"/>
</dbReference>
<accession>A0ABU3G809</accession>
<evidence type="ECO:0000313" key="3">
    <source>
        <dbReference type="Proteomes" id="UP001251849"/>
    </source>
</evidence>